<keyword evidence="5" id="KW-1185">Reference proteome</keyword>
<dbReference type="PANTHER" id="PTHR43000">
    <property type="entry name" value="DTDP-D-GLUCOSE 4,6-DEHYDRATASE-RELATED"/>
    <property type="match status" value="1"/>
</dbReference>
<evidence type="ECO:0000256" key="1">
    <source>
        <dbReference type="ARBA" id="ARBA00007637"/>
    </source>
</evidence>
<evidence type="ECO:0000259" key="3">
    <source>
        <dbReference type="Pfam" id="PF01370"/>
    </source>
</evidence>
<feature type="domain" description="NAD-dependent epimerase/dehydratase" evidence="3">
    <location>
        <begin position="92"/>
        <end position="308"/>
    </location>
</feature>
<dbReference type="Gene3D" id="3.90.25.10">
    <property type="entry name" value="UDP-galactose 4-epimerase, domain 1"/>
    <property type="match status" value="1"/>
</dbReference>
<dbReference type="Proteomes" id="UP001318860">
    <property type="component" value="Unassembled WGS sequence"/>
</dbReference>
<gene>
    <name evidence="4" type="ORF">DH2020_046690</name>
</gene>
<comment type="caution">
    <text evidence="4">The sequence shown here is derived from an EMBL/GenBank/DDBJ whole genome shotgun (WGS) entry which is preliminary data.</text>
</comment>
<organism evidence="4 5">
    <name type="scientific">Rehmannia glutinosa</name>
    <name type="common">Chinese foxglove</name>
    <dbReference type="NCBI Taxonomy" id="99300"/>
    <lineage>
        <taxon>Eukaryota</taxon>
        <taxon>Viridiplantae</taxon>
        <taxon>Streptophyta</taxon>
        <taxon>Embryophyta</taxon>
        <taxon>Tracheophyta</taxon>
        <taxon>Spermatophyta</taxon>
        <taxon>Magnoliopsida</taxon>
        <taxon>eudicotyledons</taxon>
        <taxon>Gunneridae</taxon>
        <taxon>Pentapetalae</taxon>
        <taxon>asterids</taxon>
        <taxon>lamiids</taxon>
        <taxon>Lamiales</taxon>
        <taxon>Orobanchaceae</taxon>
        <taxon>Rehmannieae</taxon>
        <taxon>Rehmannia</taxon>
    </lineage>
</organism>
<evidence type="ECO:0000313" key="4">
    <source>
        <dbReference type="EMBL" id="KAK6119561.1"/>
    </source>
</evidence>
<dbReference type="Gene3D" id="3.40.50.720">
    <property type="entry name" value="NAD(P)-binding Rossmann-like Domain"/>
    <property type="match status" value="1"/>
</dbReference>
<evidence type="ECO:0000313" key="5">
    <source>
        <dbReference type="Proteomes" id="UP001318860"/>
    </source>
</evidence>
<dbReference type="SUPFAM" id="SSF51735">
    <property type="entry name" value="NAD(P)-binding Rossmann-fold domains"/>
    <property type="match status" value="1"/>
</dbReference>
<accession>A0ABR0UC69</accession>
<comment type="similarity">
    <text evidence="1">Belongs to the NAD(P)-dependent epimerase/dehydratase family.</text>
</comment>
<dbReference type="EMBL" id="JABTTQ020003166">
    <property type="protein sequence ID" value="KAK6119561.1"/>
    <property type="molecule type" value="Genomic_DNA"/>
</dbReference>
<dbReference type="Pfam" id="PF01370">
    <property type="entry name" value="Epimerase"/>
    <property type="match status" value="1"/>
</dbReference>
<proteinExistence type="inferred from homology"/>
<reference evidence="4 5" key="1">
    <citation type="journal article" date="2021" name="Comput. Struct. Biotechnol. J.">
        <title>De novo genome assembly of the potent medicinal plant Rehmannia glutinosa using nanopore technology.</title>
        <authorList>
            <person name="Ma L."/>
            <person name="Dong C."/>
            <person name="Song C."/>
            <person name="Wang X."/>
            <person name="Zheng X."/>
            <person name="Niu Y."/>
            <person name="Chen S."/>
            <person name="Feng W."/>
        </authorList>
    </citation>
    <scope>NUCLEOTIDE SEQUENCE [LARGE SCALE GENOMIC DNA]</scope>
    <source>
        <strain evidence="4">DH-2019</strain>
    </source>
</reference>
<evidence type="ECO:0000256" key="2">
    <source>
        <dbReference type="SAM" id="MobiDB-lite"/>
    </source>
</evidence>
<sequence length="467" mass="51753">MAHVLSVSCSLSTSTGSRSISSKPSNQFPSSASVNLPISTSPFKRLAFQTNNTSHKRRTIYIKAISTSQEPIVQPGSGSHETSSEPSVPKKVMVIGGDGYCGWATSLHLSNKNYEVAIVDNLVRRHFDHQLGLDSLTPIASIHNRIRRWKSVAGKDIQLYIGDICDFEFLSEAFNSFQPDAVVHFGEQRSAPYSMIDRSRAVFTQHNNVIGTLNVLFAIKEFGEDCHLVKLGTMGEYGTPNIDIEEGYITITHNGRTDTLPYPKQASSFYHLSKVHDSHNIAFTCKAWGIRATDLNQGVVYGVRTDETAMHDELCNRLDYDGVFGTALNRFCVQAAVGHPLTVYGKGGQVITSHWATERRVRVFNQFTEQFSVNELAALVTKAGKKLGLEVQTISVPNPRVEAEEHYYNAKHTKLVELGLKPHLLSDSLLDSLLNFAVQYKDRVDPKQIMPSVSWKKIGAKPKTVAA</sequence>
<feature type="region of interest" description="Disordered" evidence="2">
    <location>
        <begin position="1"/>
        <end position="33"/>
    </location>
</feature>
<feature type="compositionally biased region" description="Low complexity" evidence="2">
    <location>
        <begin position="1"/>
        <end position="25"/>
    </location>
</feature>
<dbReference type="InterPro" id="IPR001509">
    <property type="entry name" value="Epimerase_deHydtase"/>
</dbReference>
<dbReference type="InterPro" id="IPR036291">
    <property type="entry name" value="NAD(P)-bd_dom_sf"/>
</dbReference>
<name>A0ABR0UC69_REHGL</name>
<protein>
    <recommendedName>
        <fullName evidence="3">NAD-dependent epimerase/dehydratase domain-containing protein</fullName>
    </recommendedName>
</protein>
<dbReference type="CDD" id="cd05255">
    <property type="entry name" value="SQD1_like_SDR_e"/>
    <property type="match status" value="1"/>
</dbReference>